<dbReference type="RefSeq" id="WP_235355023.1">
    <property type="nucleotide sequence ID" value="NZ_JTJZ01000019.1"/>
</dbReference>
<evidence type="ECO:0000313" key="4">
    <source>
        <dbReference type="Proteomes" id="UP000031488"/>
    </source>
</evidence>
<keyword evidence="4" id="KW-1185">Reference proteome</keyword>
<dbReference type="Pfam" id="PF02517">
    <property type="entry name" value="Rce1-like"/>
    <property type="match status" value="1"/>
</dbReference>
<feature type="transmembrane region" description="Helical" evidence="1">
    <location>
        <begin position="12"/>
        <end position="33"/>
    </location>
</feature>
<dbReference type="PANTHER" id="PTHR35797">
    <property type="entry name" value="PROTEASE-RELATED"/>
    <property type="match status" value="1"/>
</dbReference>
<feature type="transmembrane region" description="Helical" evidence="1">
    <location>
        <begin position="184"/>
        <end position="204"/>
    </location>
</feature>
<dbReference type="InterPro" id="IPR042150">
    <property type="entry name" value="MmRce1-like"/>
</dbReference>
<feature type="transmembrane region" description="Helical" evidence="1">
    <location>
        <begin position="93"/>
        <end position="123"/>
    </location>
</feature>
<sequence>MNADAQSDRLKAVPWRVVGLFVLVSFGLAWLIILPLWLNETDSSAFGELSGVLPSLMMYSPLVAVVVVYWVRAPRGQRLRFLGVWPMRPTKRVVWFIVAAAVAPLILVVTSLGVSVLFGWIRLDLTDFSGMQSQLDSPLDLEAVRMVVLVQLMMIPLAAVLNSVATFGEEIGWRGWLLPTLRPLGVWPALVLSGVIWGLWHAPMTLLGHNFNEPNLWGVVLMTVGSIGWGVVFGWFRLRSGSLWPAVVGHGGLNAAGGLVLIVSDADAPLELALVNPLGVSGWIVLAVLIVILVVTGQFNKEPQLAAKPTT</sequence>
<feature type="transmembrane region" description="Helical" evidence="1">
    <location>
        <begin position="53"/>
        <end position="72"/>
    </location>
</feature>
<dbReference type="GO" id="GO:0080120">
    <property type="term" value="P:CAAX-box protein maturation"/>
    <property type="evidence" value="ECO:0007669"/>
    <property type="project" value="UniProtKB-ARBA"/>
</dbReference>
<feature type="domain" description="CAAX prenyl protease 2/Lysostaphin resistance protein A-like" evidence="2">
    <location>
        <begin position="155"/>
        <end position="255"/>
    </location>
</feature>
<gene>
    <name evidence="3" type="ORF">AE0388_1907</name>
</gene>
<dbReference type="Proteomes" id="UP000031488">
    <property type="component" value="Unassembled WGS sequence"/>
</dbReference>
<organism evidence="3 4">
    <name type="scientific">Brevibacterium linens</name>
    <dbReference type="NCBI Taxonomy" id="1703"/>
    <lineage>
        <taxon>Bacteria</taxon>
        <taxon>Bacillati</taxon>
        <taxon>Actinomycetota</taxon>
        <taxon>Actinomycetes</taxon>
        <taxon>Micrococcales</taxon>
        <taxon>Brevibacteriaceae</taxon>
        <taxon>Brevibacterium</taxon>
    </lineage>
</organism>
<feature type="transmembrane region" description="Helical" evidence="1">
    <location>
        <begin position="216"/>
        <end position="236"/>
    </location>
</feature>
<keyword evidence="1" id="KW-1133">Transmembrane helix</keyword>
<evidence type="ECO:0000256" key="1">
    <source>
        <dbReference type="SAM" id="Phobius"/>
    </source>
</evidence>
<feature type="transmembrane region" description="Helical" evidence="1">
    <location>
        <begin position="275"/>
        <end position="295"/>
    </location>
</feature>
<dbReference type="InterPro" id="IPR003675">
    <property type="entry name" value="Rce1/LyrA-like_dom"/>
</dbReference>
<feature type="transmembrane region" description="Helical" evidence="1">
    <location>
        <begin position="143"/>
        <end position="164"/>
    </location>
</feature>
<dbReference type="PANTHER" id="PTHR35797:SF1">
    <property type="entry name" value="PROTEASE"/>
    <property type="match status" value="1"/>
</dbReference>
<protein>
    <submittedName>
        <fullName evidence="3">Abortive infection protein</fullName>
    </submittedName>
</protein>
<reference evidence="3 4" key="1">
    <citation type="submission" date="2014-11" db="EMBL/GenBank/DDBJ databases">
        <title>Draft Genome Sequence of Brevibacterium linens AE038-8.</title>
        <authorList>
            <person name="Maizel D."/>
            <person name="Utturkar S.M."/>
            <person name="Brown S.D."/>
            <person name="Ferrero M."/>
            <person name="Rosen B.P."/>
        </authorList>
    </citation>
    <scope>NUCLEOTIDE SEQUENCE [LARGE SCALE GENOMIC DNA]</scope>
    <source>
        <strain evidence="3 4">AE038-8</strain>
    </source>
</reference>
<dbReference type="AlphaFoldDB" id="A0A0B9A0F9"/>
<evidence type="ECO:0000313" key="3">
    <source>
        <dbReference type="EMBL" id="KHS52257.1"/>
    </source>
</evidence>
<comment type="caution">
    <text evidence="3">The sequence shown here is derived from an EMBL/GenBank/DDBJ whole genome shotgun (WGS) entry which is preliminary data.</text>
</comment>
<dbReference type="GO" id="GO:0004175">
    <property type="term" value="F:endopeptidase activity"/>
    <property type="evidence" value="ECO:0007669"/>
    <property type="project" value="UniProtKB-ARBA"/>
</dbReference>
<keyword evidence="1" id="KW-0472">Membrane</keyword>
<accession>A0A0B9A0F9</accession>
<proteinExistence type="predicted"/>
<name>A0A0B9A0F9_BRELN</name>
<feature type="transmembrane region" description="Helical" evidence="1">
    <location>
        <begin position="243"/>
        <end position="263"/>
    </location>
</feature>
<dbReference type="EMBL" id="JTJZ01000019">
    <property type="protein sequence ID" value="KHS52257.1"/>
    <property type="molecule type" value="Genomic_DNA"/>
</dbReference>
<keyword evidence="1" id="KW-0812">Transmembrane</keyword>
<evidence type="ECO:0000259" key="2">
    <source>
        <dbReference type="Pfam" id="PF02517"/>
    </source>
</evidence>
<dbReference type="PATRIC" id="fig|1703.6.peg.1796"/>